<dbReference type="CDD" id="cd06468">
    <property type="entry name" value="p23_CacyBP"/>
    <property type="match status" value="1"/>
</dbReference>
<dbReference type="Gene3D" id="2.60.40.790">
    <property type="match status" value="1"/>
</dbReference>
<dbReference type="STRING" id="105231.A0A1Y1I8B3"/>
<dbReference type="PANTHER" id="PTHR47686:SF1">
    <property type="entry name" value="CALCYCLIN-BINDING PROTEIN"/>
    <property type="match status" value="1"/>
</dbReference>
<feature type="region of interest" description="Disordered" evidence="1">
    <location>
        <begin position="182"/>
        <end position="211"/>
    </location>
</feature>
<evidence type="ECO:0000259" key="2">
    <source>
        <dbReference type="PROSITE" id="PS51048"/>
    </source>
</evidence>
<dbReference type="InterPro" id="IPR007052">
    <property type="entry name" value="CS_dom"/>
</dbReference>
<dbReference type="SUPFAM" id="SSF49764">
    <property type="entry name" value="HSP20-like chaperones"/>
    <property type="match status" value="1"/>
</dbReference>
<evidence type="ECO:0000256" key="1">
    <source>
        <dbReference type="SAM" id="MobiDB-lite"/>
    </source>
</evidence>
<dbReference type="InterPro" id="IPR037893">
    <property type="entry name" value="CS_CacyBP"/>
</dbReference>
<sequence>MPAAVKCLLEKELQEIEKGPEKKDKSDGIKIKPVAVKPSVPRIDYTTLSTLSWDQDSDKVKIYIFIEGASQDRVIADFTPTSFDVRLQDVAGKHFRAAVHQLHGKIDPKRSSVAVKPKRITITMPKAERKHWLDLYHKESKFDKKDTAASKDNPMAGIMDLMKTLYDEGDDEMKKTIAKTWTESQAGKKPGIDPLKDMDYDFPTSSDKFDL</sequence>
<feature type="compositionally biased region" description="Basic and acidic residues" evidence="1">
    <location>
        <begin position="190"/>
        <end position="199"/>
    </location>
</feature>
<reference evidence="4 5" key="1">
    <citation type="journal article" date="2014" name="Nat. Commun.">
        <title>Klebsormidium flaccidum genome reveals primary factors for plant terrestrial adaptation.</title>
        <authorList>
            <person name="Hori K."/>
            <person name="Maruyama F."/>
            <person name="Fujisawa T."/>
            <person name="Togashi T."/>
            <person name="Yamamoto N."/>
            <person name="Seo M."/>
            <person name="Sato S."/>
            <person name="Yamada T."/>
            <person name="Mori H."/>
            <person name="Tajima N."/>
            <person name="Moriyama T."/>
            <person name="Ikeuchi M."/>
            <person name="Watanabe M."/>
            <person name="Wada H."/>
            <person name="Kobayashi K."/>
            <person name="Saito M."/>
            <person name="Masuda T."/>
            <person name="Sasaki-Sekimoto Y."/>
            <person name="Mashiguchi K."/>
            <person name="Awai K."/>
            <person name="Shimojima M."/>
            <person name="Masuda S."/>
            <person name="Iwai M."/>
            <person name="Nobusawa T."/>
            <person name="Narise T."/>
            <person name="Kondo S."/>
            <person name="Saito H."/>
            <person name="Sato R."/>
            <person name="Murakawa M."/>
            <person name="Ihara Y."/>
            <person name="Oshima-Yamada Y."/>
            <person name="Ohtaka K."/>
            <person name="Satoh M."/>
            <person name="Sonobe K."/>
            <person name="Ishii M."/>
            <person name="Ohtani R."/>
            <person name="Kanamori-Sato M."/>
            <person name="Honoki R."/>
            <person name="Miyazaki D."/>
            <person name="Mochizuki H."/>
            <person name="Umetsu J."/>
            <person name="Higashi K."/>
            <person name="Shibata D."/>
            <person name="Kamiya Y."/>
            <person name="Sato N."/>
            <person name="Nakamura Y."/>
            <person name="Tabata S."/>
            <person name="Ida S."/>
            <person name="Kurokawa K."/>
            <person name="Ohta H."/>
        </authorList>
    </citation>
    <scope>NUCLEOTIDE SEQUENCE [LARGE SCALE GENOMIC DNA]</scope>
    <source>
        <strain evidence="4 5">NIES-2285</strain>
    </source>
</reference>
<dbReference type="Proteomes" id="UP000054558">
    <property type="component" value="Unassembled WGS sequence"/>
</dbReference>
<dbReference type="OrthoDB" id="164025at2759"/>
<proteinExistence type="predicted"/>
<dbReference type="GO" id="GO:0031625">
    <property type="term" value="F:ubiquitin protein ligase binding"/>
    <property type="evidence" value="ECO:0007669"/>
    <property type="project" value="InterPro"/>
</dbReference>
<dbReference type="PROSITE" id="PS51048">
    <property type="entry name" value="SGS"/>
    <property type="match status" value="1"/>
</dbReference>
<name>A0A1Y1I8B3_KLENI</name>
<dbReference type="PANTHER" id="PTHR47686">
    <property type="entry name" value="SGS DOMAIN-CONTAINING PROTEIN"/>
    <property type="match status" value="1"/>
</dbReference>
<gene>
    <name evidence="4" type="ORF">KFL_003360120</name>
</gene>
<protein>
    <submittedName>
        <fullName evidence="4">Calcyclin binding protein</fullName>
    </submittedName>
</protein>
<keyword evidence="5" id="KW-1185">Reference proteome</keyword>
<organism evidence="4 5">
    <name type="scientific">Klebsormidium nitens</name>
    <name type="common">Green alga</name>
    <name type="synonym">Ulothrix nitens</name>
    <dbReference type="NCBI Taxonomy" id="105231"/>
    <lineage>
        <taxon>Eukaryota</taxon>
        <taxon>Viridiplantae</taxon>
        <taxon>Streptophyta</taxon>
        <taxon>Klebsormidiophyceae</taxon>
        <taxon>Klebsormidiales</taxon>
        <taxon>Klebsormidiaceae</taxon>
        <taxon>Klebsormidium</taxon>
    </lineage>
</organism>
<evidence type="ECO:0000313" key="4">
    <source>
        <dbReference type="EMBL" id="GAQ87180.1"/>
    </source>
</evidence>
<dbReference type="AlphaFoldDB" id="A0A1Y1I8B3"/>
<evidence type="ECO:0000259" key="3">
    <source>
        <dbReference type="PROSITE" id="PS51203"/>
    </source>
</evidence>
<dbReference type="EMBL" id="DF237285">
    <property type="protein sequence ID" value="GAQ87180.1"/>
    <property type="molecule type" value="Genomic_DNA"/>
</dbReference>
<evidence type="ECO:0000313" key="5">
    <source>
        <dbReference type="Proteomes" id="UP000054558"/>
    </source>
</evidence>
<dbReference type="Pfam" id="PF04969">
    <property type="entry name" value="CS"/>
    <property type="match status" value="1"/>
</dbReference>
<accession>A0A1Y1I8B3</accession>
<feature type="domain" description="CS" evidence="3">
    <location>
        <begin position="46"/>
        <end position="136"/>
    </location>
</feature>
<dbReference type="GO" id="GO:0015631">
    <property type="term" value="F:tubulin binding"/>
    <property type="evidence" value="ECO:0007669"/>
    <property type="project" value="InterPro"/>
</dbReference>
<feature type="domain" description="SGS" evidence="2">
    <location>
        <begin position="121"/>
        <end position="211"/>
    </location>
</feature>
<dbReference type="PROSITE" id="PS51203">
    <property type="entry name" value="CS"/>
    <property type="match status" value="1"/>
</dbReference>
<dbReference type="OMA" id="KNTRWDY"/>
<dbReference type="InterPro" id="IPR007699">
    <property type="entry name" value="SGS_dom"/>
</dbReference>
<dbReference type="InterPro" id="IPR008978">
    <property type="entry name" value="HSP20-like_chaperone"/>
</dbReference>
<dbReference type="GO" id="GO:0044548">
    <property type="term" value="F:S100 protein binding"/>
    <property type="evidence" value="ECO:0007669"/>
    <property type="project" value="InterPro"/>
</dbReference>